<dbReference type="GO" id="GO:0016301">
    <property type="term" value="F:kinase activity"/>
    <property type="evidence" value="ECO:0007669"/>
    <property type="project" value="UniProtKB-KW"/>
</dbReference>
<dbReference type="AlphaFoldDB" id="A0A563EPZ6"/>
<dbReference type="Gene3D" id="3.40.50.10330">
    <property type="entry name" value="Probable inorganic polyphosphate/atp-NAD kinase, domain 1"/>
    <property type="match status" value="1"/>
</dbReference>
<reference evidence="4 5" key="1">
    <citation type="submission" date="2019-07" db="EMBL/GenBank/DDBJ databases">
        <title>Lentzea xizangensis sp. nov., isolated from Qinghai-Tibetan Plateau Soils.</title>
        <authorList>
            <person name="Huang J."/>
        </authorList>
    </citation>
    <scope>NUCLEOTIDE SEQUENCE [LARGE SCALE GENOMIC DNA]</scope>
    <source>
        <strain evidence="4 5">FXJ1.1311</strain>
    </source>
</reference>
<proteinExistence type="predicted"/>
<gene>
    <name evidence="4" type="ORF">FKR81_23120</name>
</gene>
<dbReference type="InterPro" id="IPR016064">
    <property type="entry name" value="NAD/diacylglycerol_kinase_sf"/>
</dbReference>
<dbReference type="PROSITE" id="PS50146">
    <property type="entry name" value="DAGK"/>
    <property type="match status" value="1"/>
</dbReference>
<evidence type="ECO:0000313" key="5">
    <source>
        <dbReference type="Proteomes" id="UP000316639"/>
    </source>
</evidence>
<keyword evidence="2" id="KW-0472">Membrane</keyword>
<accession>A0A563EPZ6</accession>
<dbReference type="SUPFAM" id="SSF111331">
    <property type="entry name" value="NAD kinase/diacylglycerol kinase-like"/>
    <property type="match status" value="1"/>
</dbReference>
<evidence type="ECO:0000259" key="3">
    <source>
        <dbReference type="PROSITE" id="PS50146"/>
    </source>
</evidence>
<dbReference type="Proteomes" id="UP000316639">
    <property type="component" value="Unassembled WGS sequence"/>
</dbReference>
<keyword evidence="4" id="KW-0808">Transferase</keyword>
<dbReference type="Pfam" id="PF00781">
    <property type="entry name" value="DAGK_cat"/>
    <property type="match status" value="1"/>
</dbReference>
<evidence type="ECO:0000256" key="2">
    <source>
        <dbReference type="SAM" id="Phobius"/>
    </source>
</evidence>
<feature type="transmembrane region" description="Helical" evidence="2">
    <location>
        <begin position="68"/>
        <end position="84"/>
    </location>
</feature>
<dbReference type="OrthoDB" id="3208200at2"/>
<keyword evidence="4" id="KW-0418">Kinase</keyword>
<protein>
    <submittedName>
        <fullName evidence="4">Diacylglycerol kinase</fullName>
    </submittedName>
</protein>
<feature type="transmembrane region" description="Helical" evidence="2">
    <location>
        <begin position="15"/>
        <end position="36"/>
    </location>
</feature>
<organism evidence="4 5">
    <name type="scientific">Lentzea tibetensis</name>
    <dbReference type="NCBI Taxonomy" id="2591470"/>
    <lineage>
        <taxon>Bacteria</taxon>
        <taxon>Bacillati</taxon>
        <taxon>Actinomycetota</taxon>
        <taxon>Actinomycetes</taxon>
        <taxon>Pseudonocardiales</taxon>
        <taxon>Pseudonocardiaceae</taxon>
        <taxon>Lentzea</taxon>
    </lineage>
</organism>
<dbReference type="EMBL" id="VOBR01000015">
    <property type="protein sequence ID" value="TWP49450.1"/>
    <property type="molecule type" value="Genomic_DNA"/>
</dbReference>
<comment type="caution">
    <text evidence="4">The sequence shown here is derived from an EMBL/GenBank/DDBJ whole genome shotgun (WGS) entry which is preliminary data.</text>
</comment>
<evidence type="ECO:0000313" key="4">
    <source>
        <dbReference type="EMBL" id="TWP49450.1"/>
    </source>
</evidence>
<keyword evidence="5" id="KW-1185">Reference proteome</keyword>
<sequence length="474" mass="49326">MDGERSPSPSTGRRAAAGVALLTFAGAVVVVVVVLLRHPVELPIALILLFATVAAAWSALVNRGLARLLAAAVAIVALVTVVLLPEIRSFLVISVVVGLVLASTAAARVAIGRDLAPVTGGHIALPARHGVLLMNPWSGGGKVGRFDLEDKARSIGVTPVVLQRGDDLRALAEQAVAGGADVLGMAGGDGSQALVADVASQHDVAFVCVPAGTRNHFALDLGLDRENVAAALDAFGPAVERRVDLALIGDRVFVNNASLGVYATVVQSEEYRDAKLATTAQRLPDLFGPGTDRTDFRFAKPDGSTARSADVVLVSNGAYRFTSMNGFGTRARMDEGLLGVVTVTVDSALDVPTLIAAEMAGQISRFRGYEEWTAPQLEIDSGQPLVDVGVDGEALRLPPPLRFRSLPGALRVRTPVDAPGAAPAALAPTGVVNVVRVLFRVLSGSSARSHPQRVSTRVPGQRNVDGFTDRGETP</sequence>
<feature type="domain" description="DAGKc" evidence="3">
    <location>
        <begin position="125"/>
        <end position="252"/>
    </location>
</feature>
<feature type="region of interest" description="Disordered" evidence="1">
    <location>
        <begin position="449"/>
        <end position="474"/>
    </location>
</feature>
<dbReference type="InterPro" id="IPR001206">
    <property type="entry name" value="Diacylglycerol_kinase_cat_dom"/>
</dbReference>
<keyword evidence="2" id="KW-0812">Transmembrane</keyword>
<dbReference type="InterPro" id="IPR045540">
    <property type="entry name" value="YegS/DAGK_C"/>
</dbReference>
<feature type="transmembrane region" description="Helical" evidence="2">
    <location>
        <begin position="90"/>
        <end position="111"/>
    </location>
</feature>
<evidence type="ECO:0000256" key="1">
    <source>
        <dbReference type="SAM" id="MobiDB-lite"/>
    </source>
</evidence>
<keyword evidence="2" id="KW-1133">Transmembrane helix</keyword>
<dbReference type="Gene3D" id="2.60.200.40">
    <property type="match status" value="1"/>
</dbReference>
<name>A0A563EPZ6_9PSEU</name>
<dbReference type="InterPro" id="IPR017438">
    <property type="entry name" value="ATP-NAD_kinase_N"/>
</dbReference>
<dbReference type="Pfam" id="PF19279">
    <property type="entry name" value="YegS_C"/>
    <property type="match status" value="1"/>
</dbReference>
<feature type="transmembrane region" description="Helical" evidence="2">
    <location>
        <begin position="42"/>
        <end position="61"/>
    </location>
</feature>